<reference evidence="1 2" key="1">
    <citation type="submission" date="2018-06" db="EMBL/GenBank/DDBJ databases">
        <title>Genomic Encyclopedia of Type Strains, Phase IV (KMG-IV): sequencing the most valuable type-strain genomes for metagenomic binning, comparative biology and taxonomic classification.</title>
        <authorList>
            <person name="Goeker M."/>
        </authorList>
    </citation>
    <scope>NUCLEOTIDE SEQUENCE [LARGE SCALE GENOMIC DNA]</scope>
    <source>
        <strain evidence="1 2">DSM 18048</strain>
    </source>
</reference>
<accession>A0A318S084</accession>
<gene>
    <name evidence="1" type="ORF">DES52_11822</name>
</gene>
<protein>
    <submittedName>
        <fullName evidence="1">Uncharacterized protein</fullName>
    </submittedName>
</protein>
<dbReference type="Proteomes" id="UP000248326">
    <property type="component" value="Unassembled WGS sequence"/>
</dbReference>
<name>A0A318S084_9DEIO</name>
<keyword evidence="2" id="KW-1185">Reference proteome</keyword>
<sequence>MNTPFQPDATFARLSPVTRLRHVLLAGLVTLIERLLNPGEQASQLALPEEEWTLEEWTSGCLGSSFIRVFHGFR</sequence>
<dbReference type="RefSeq" id="WP_110888363.1">
    <property type="nucleotide sequence ID" value="NZ_QJSX01000018.1"/>
</dbReference>
<evidence type="ECO:0000313" key="1">
    <source>
        <dbReference type="EMBL" id="PYE50405.1"/>
    </source>
</evidence>
<organism evidence="1 2">
    <name type="scientific">Deinococcus yavapaiensis KR-236</name>
    <dbReference type="NCBI Taxonomy" id="694435"/>
    <lineage>
        <taxon>Bacteria</taxon>
        <taxon>Thermotogati</taxon>
        <taxon>Deinococcota</taxon>
        <taxon>Deinococci</taxon>
        <taxon>Deinococcales</taxon>
        <taxon>Deinococcaceae</taxon>
        <taxon>Deinococcus</taxon>
    </lineage>
</organism>
<evidence type="ECO:0000313" key="2">
    <source>
        <dbReference type="Proteomes" id="UP000248326"/>
    </source>
</evidence>
<dbReference type="EMBL" id="QJSX01000018">
    <property type="protein sequence ID" value="PYE50405.1"/>
    <property type="molecule type" value="Genomic_DNA"/>
</dbReference>
<dbReference type="AlphaFoldDB" id="A0A318S084"/>
<comment type="caution">
    <text evidence="1">The sequence shown here is derived from an EMBL/GenBank/DDBJ whole genome shotgun (WGS) entry which is preliminary data.</text>
</comment>
<proteinExistence type="predicted"/>